<evidence type="ECO:0000256" key="2">
    <source>
        <dbReference type="ARBA" id="ARBA00022729"/>
    </source>
</evidence>
<dbReference type="EMBL" id="JAVRHT010000014">
    <property type="protein sequence ID" value="MDT0631588.1"/>
    <property type="molecule type" value="Genomic_DNA"/>
</dbReference>
<comment type="caution">
    <text evidence="4">The sequence shown here is derived from an EMBL/GenBank/DDBJ whole genome shotgun (WGS) entry which is preliminary data.</text>
</comment>
<protein>
    <submittedName>
        <fullName evidence="4">OmpH family outer membrane protein</fullName>
    </submittedName>
</protein>
<proteinExistence type="inferred from homology"/>
<dbReference type="Gene3D" id="3.30.910.20">
    <property type="entry name" value="Skp domain"/>
    <property type="match status" value="1"/>
</dbReference>
<evidence type="ECO:0000313" key="4">
    <source>
        <dbReference type="EMBL" id="MDT0631588.1"/>
    </source>
</evidence>
<name>A0ABU3BQL8_9BACT</name>
<gene>
    <name evidence="4" type="ORF">RM540_07480</name>
</gene>
<dbReference type="InterPro" id="IPR024930">
    <property type="entry name" value="Skp_dom_sf"/>
</dbReference>
<comment type="similarity">
    <text evidence="1">Belongs to the Skp family.</text>
</comment>
<sequence>MPKIPLVGLVLLALAPAAAAQQRVGHVDSAVILEQMPEFQSAQQEVDRLGERYQAEVDASAREADEAAAEFTAREILYTDEERERALAALADRRQAVDALRRRYFGPEGELFREQQQLLRPAQERLLAAVEAVASEGGYDYVFDRDGDYLFLFAAPANDLTDRVLDELGVGVGSPGR</sequence>
<dbReference type="SUPFAM" id="SSF111384">
    <property type="entry name" value="OmpH-like"/>
    <property type="match status" value="1"/>
</dbReference>
<dbReference type="InterPro" id="IPR005632">
    <property type="entry name" value="Chaperone_Skp"/>
</dbReference>
<evidence type="ECO:0000313" key="5">
    <source>
        <dbReference type="Proteomes" id="UP001267426"/>
    </source>
</evidence>
<dbReference type="PANTHER" id="PTHR35089:SF1">
    <property type="entry name" value="CHAPERONE PROTEIN SKP"/>
    <property type="match status" value="1"/>
</dbReference>
<accession>A0ABU3BQL8</accession>
<evidence type="ECO:0000256" key="3">
    <source>
        <dbReference type="SAM" id="SignalP"/>
    </source>
</evidence>
<evidence type="ECO:0000256" key="1">
    <source>
        <dbReference type="ARBA" id="ARBA00009091"/>
    </source>
</evidence>
<dbReference type="RefSeq" id="WP_311662930.1">
    <property type="nucleotide sequence ID" value="NZ_JAVRHT010000014.1"/>
</dbReference>
<reference evidence="4 5" key="1">
    <citation type="submission" date="2023-09" db="EMBL/GenBank/DDBJ databases">
        <authorList>
            <person name="Rey-Velasco X."/>
        </authorList>
    </citation>
    <scope>NUCLEOTIDE SEQUENCE [LARGE SCALE GENOMIC DNA]</scope>
    <source>
        <strain evidence="4 5">F394</strain>
    </source>
</reference>
<feature type="signal peptide" evidence="3">
    <location>
        <begin position="1"/>
        <end position="20"/>
    </location>
</feature>
<dbReference type="Pfam" id="PF03938">
    <property type="entry name" value="OmpH"/>
    <property type="match status" value="1"/>
</dbReference>
<dbReference type="Proteomes" id="UP001267426">
    <property type="component" value="Unassembled WGS sequence"/>
</dbReference>
<dbReference type="PANTHER" id="PTHR35089">
    <property type="entry name" value="CHAPERONE PROTEIN SKP"/>
    <property type="match status" value="1"/>
</dbReference>
<keyword evidence="2 3" id="KW-0732">Signal</keyword>
<feature type="chain" id="PRO_5045174828" evidence="3">
    <location>
        <begin position="21"/>
        <end position="177"/>
    </location>
</feature>
<keyword evidence="5" id="KW-1185">Reference proteome</keyword>
<dbReference type="SMART" id="SM00935">
    <property type="entry name" value="OmpH"/>
    <property type="match status" value="1"/>
</dbReference>
<organism evidence="4 5">
    <name type="scientific">Rubrivirga litoralis</name>
    <dbReference type="NCBI Taxonomy" id="3075598"/>
    <lineage>
        <taxon>Bacteria</taxon>
        <taxon>Pseudomonadati</taxon>
        <taxon>Rhodothermota</taxon>
        <taxon>Rhodothermia</taxon>
        <taxon>Rhodothermales</taxon>
        <taxon>Rubricoccaceae</taxon>
        <taxon>Rubrivirga</taxon>
    </lineage>
</organism>